<sequence length="73" mass="7833">RTPYVSERLPSLPFPQPTLAYSSGTSSPRVSSIASSTSSNGESHSSFTSAASVYGFVRASFSPNWKIRPVFCN</sequence>
<feature type="region of interest" description="Disordered" evidence="1">
    <location>
        <begin position="1"/>
        <end position="46"/>
    </location>
</feature>
<feature type="non-terminal residue" evidence="2">
    <location>
        <position position="73"/>
    </location>
</feature>
<dbReference type="EMBL" id="JAQQWL010000011">
    <property type="protein sequence ID" value="KAK8048780.1"/>
    <property type="molecule type" value="Genomic_DNA"/>
</dbReference>
<name>A0ABR1TQ46_9PEZI</name>
<feature type="non-terminal residue" evidence="2">
    <location>
        <position position="1"/>
    </location>
</feature>
<evidence type="ECO:0000313" key="2">
    <source>
        <dbReference type="EMBL" id="KAK8048780.1"/>
    </source>
</evidence>
<proteinExistence type="predicted"/>
<dbReference type="RefSeq" id="XP_066711029.1">
    <property type="nucleotide sequence ID" value="XM_066861919.1"/>
</dbReference>
<comment type="caution">
    <text evidence="2">The sequence shown here is derived from an EMBL/GenBank/DDBJ whole genome shotgun (WGS) entry which is preliminary data.</text>
</comment>
<protein>
    <submittedName>
        <fullName evidence="2">KilA-N domain-containing protein</fullName>
    </submittedName>
</protein>
<evidence type="ECO:0000313" key="3">
    <source>
        <dbReference type="Proteomes" id="UP001480595"/>
    </source>
</evidence>
<gene>
    <name evidence="2" type="ORF">PG994_010510</name>
</gene>
<organism evidence="2 3">
    <name type="scientific">Apiospora phragmitis</name>
    <dbReference type="NCBI Taxonomy" id="2905665"/>
    <lineage>
        <taxon>Eukaryota</taxon>
        <taxon>Fungi</taxon>
        <taxon>Dikarya</taxon>
        <taxon>Ascomycota</taxon>
        <taxon>Pezizomycotina</taxon>
        <taxon>Sordariomycetes</taxon>
        <taxon>Xylariomycetidae</taxon>
        <taxon>Amphisphaeriales</taxon>
        <taxon>Apiosporaceae</taxon>
        <taxon>Apiospora</taxon>
    </lineage>
</organism>
<dbReference type="Proteomes" id="UP001480595">
    <property type="component" value="Unassembled WGS sequence"/>
</dbReference>
<keyword evidence="3" id="KW-1185">Reference proteome</keyword>
<accession>A0ABR1TQ46</accession>
<reference evidence="2 3" key="1">
    <citation type="submission" date="2023-01" db="EMBL/GenBank/DDBJ databases">
        <title>Analysis of 21 Apiospora genomes using comparative genomics revels a genus with tremendous synthesis potential of carbohydrate active enzymes and secondary metabolites.</title>
        <authorList>
            <person name="Sorensen T."/>
        </authorList>
    </citation>
    <scope>NUCLEOTIDE SEQUENCE [LARGE SCALE GENOMIC DNA]</scope>
    <source>
        <strain evidence="2 3">CBS 135458</strain>
    </source>
</reference>
<feature type="compositionally biased region" description="Low complexity" evidence="1">
    <location>
        <begin position="35"/>
        <end position="46"/>
    </location>
</feature>
<evidence type="ECO:0000256" key="1">
    <source>
        <dbReference type="SAM" id="MobiDB-lite"/>
    </source>
</evidence>
<dbReference type="GeneID" id="92094982"/>
<feature type="compositionally biased region" description="Polar residues" evidence="1">
    <location>
        <begin position="19"/>
        <end position="34"/>
    </location>
</feature>